<protein>
    <submittedName>
        <fullName evidence="3">Glycosyltransferase</fullName>
        <ecNumber evidence="3">2.4.-.-</ecNumber>
    </submittedName>
</protein>
<keyword evidence="1 3" id="KW-0328">Glycosyltransferase</keyword>
<reference evidence="3" key="1">
    <citation type="journal article" date="2021" name="PeerJ">
        <title>Extensive microbial diversity within the chicken gut microbiome revealed by metagenomics and culture.</title>
        <authorList>
            <person name="Gilroy R."/>
            <person name="Ravi A."/>
            <person name="Getino M."/>
            <person name="Pursley I."/>
            <person name="Horton D.L."/>
            <person name="Alikhan N.F."/>
            <person name="Baker D."/>
            <person name="Gharbi K."/>
            <person name="Hall N."/>
            <person name="Watson M."/>
            <person name="Adriaenssens E.M."/>
            <person name="Foster-Nyarko E."/>
            <person name="Jarju S."/>
            <person name="Secka A."/>
            <person name="Antonio M."/>
            <person name="Oren A."/>
            <person name="Chaudhuri R.R."/>
            <person name="La Ragione R."/>
            <person name="Hildebrand F."/>
            <person name="Pallen M.J."/>
        </authorList>
    </citation>
    <scope>NUCLEOTIDE SEQUENCE</scope>
    <source>
        <strain evidence="3">378</strain>
    </source>
</reference>
<proteinExistence type="predicted"/>
<evidence type="ECO:0000313" key="3">
    <source>
        <dbReference type="EMBL" id="MBU3845031.1"/>
    </source>
</evidence>
<dbReference type="EMBL" id="JAHLFE010000188">
    <property type="protein sequence ID" value="MBU3845031.1"/>
    <property type="molecule type" value="Genomic_DNA"/>
</dbReference>
<dbReference type="Pfam" id="PF13692">
    <property type="entry name" value="Glyco_trans_1_4"/>
    <property type="match status" value="1"/>
</dbReference>
<accession>A0A948THC3</accession>
<sequence length="400" mass="45037">MPKVLWMSPYSLHDTSSGASIEAKQMLESLVKHGYEVWSCATFVFDTPAGTSAFGDLDKTLETNKNRVFVMDDKGIHYIYVRNKHRDEMSLSMAESQLLYETYLDVLDEFKPDIVFGYCPGMVSIACFSEAQRRGIKTVYFLVNGNHGHFAFNYYDLVITDSRATSQLYAARDNINVVPIGCPFDLSRIVAKERDPKYVTFINPSGAKGVSIFAKLAKACEKEMPDLRFLVVNSRGNFSQIAPLLHEQGKPDVHPYANCAFPNVDMTGIQNDMRPVFAITKALLVPSLWYESWGRVSTEAVFNNIPVLCSNSSGIPEAMGGSGVIIEAPKHCQEDFFSLPTDEEIKPWVEGLKTVLSTDYSEQFAKTQQQHTMENCTRRVMEAFAPLLLPHATNRPHYYR</sequence>
<name>A0A948THC3_9GAMM</name>
<reference evidence="3" key="2">
    <citation type="submission" date="2021-04" db="EMBL/GenBank/DDBJ databases">
        <authorList>
            <person name="Gilroy R."/>
        </authorList>
    </citation>
    <scope>NUCLEOTIDE SEQUENCE</scope>
    <source>
        <strain evidence="3">378</strain>
    </source>
</reference>
<dbReference type="PANTHER" id="PTHR12526">
    <property type="entry name" value="GLYCOSYLTRANSFERASE"/>
    <property type="match status" value="1"/>
</dbReference>
<dbReference type="GO" id="GO:1901135">
    <property type="term" value="P:carbohydrate derivative metabolic process"/>
    <property type="evidence" value="ECO:0007669"/>
    <property type="project" value="UniProtKB-ARBA"/>
</dbReference>
<dbReference type="EC" id="2.4.-.-" evidence="3"/>
<keyword evidence="2 3" id="KW-0808">Transferase</keyword>
<dbReference type="AlphaFoldDB" id="A0A948THC3"/>
<dbReference type="GO" id="GO:0016757">
    <property type="term" value="F:glycosyltransferase activity"/>
    <property type="evidence" value="ECO:0007669"/>
    <property type="project" value="UniProtKB-KW"/>
</dbReference>
<organism evidence="3 4">
    <name type="scientific">Candidatus Anaerobiospirillum pullicola</name>
    <dbReference type="NCBI Taxonomy" id="2838451"/>
    <lineage>
        <taxon>Bacteria</taxon>
        <taxon>Pseudomonadati</taxon>
        <taxon>Pseudomonadota</taxon>
        <taxon>Gammaproteobacteria</taxon>
        <taxon>Aeromonadales</taxon>
        <taxon>Succinivibrionaceae</taxon>
        <taxon>Anaerobiospirillum</taxon>
    </lineage>
</organism>
<dbReference type="Proteomes" id="UP000733611">
    <property type="component" value="Unassembled WGS sequence"/>
</dbReference>
<gene>
    <name evidence="3" type="ORF">H9847_09270</name>
</gene>
<comment type="caution">
    <text evidence="3">The sequence shown here is derived from an EMBL/GenBank/DDBJ whole genome shotgun (WGS) entry which is preliminary data.</text>
</comment>
<dbReference type="Gene3D" id="3.40.50.2000">
    <property type="entry name" value="Glycogen Phosphorylase B"/>
    <property type="match status" value="2"/>
</dbReference>
<evidence type="ECO:0000313" key="4">
    <source>
        <dbReference type="Proteomes" id="UP000733611"/>
    </source>
</evidence>
<evidence type="ECO:0000256" key="2">
    <source>
        <dbReference type="ARBA" id="ARBA00022679"/>
    </source>
</evidence>
<dbReference type="SUPFAM" id="SSF53756">
    <property type="entry name" value="UDP-Glycosyltransferase/glycogen phosphorylase"/>
    <property type="match status" value="1"/>
</dbReference>
<evidence type="ECO:0000256" key="1">
    <source>
        <dbReference type="ARBA" id="ARBA00022676"/>
    </source>
</evidence>
<dbReference type="PANTHER" id="PTHR12526:SF510">
    <property type="entry name" value="D-INOSITOL 3-PHOSPHATE GLYCOSYLTRANSFERASE"/>
    <property type="match status" value="1"/>
</dbReference>